<dbReference type="EMBL" id="LR797245">
    <property type="protein sequence ID" value="CAB4196137.1"/>
    <property type="molecule type" value="Genomic_DNA"/>
</dbReference>
<sequence length="88" mass="9551">MTEQSNSAAERSAHVTRAPPPTVKGSSIVELSSGVCQLRVVVELEREMNRLRAALQCAADLLRDIAHDMSVAAYSVSEEVLAKQEGER</sequence>
<feature type="region of interest" description="Disordered" evidence="1">
    <location>
        <begin position="1"/>
        <end position="25"/>
    </location>
</feature>
<evidence type="ECO:0000313" key="2">
    <source>
        <dbReference type="EMBL" id="CAB4169661.1"/>
    </source>
</evidence>
<evidence type="ECO:0000256" key="1">
    <source>
        <dbReference type="SAM" id="MobiDB-lite"/>
    </source>
</evidence>
<dbReference type="EMBL" id="LR796842">
    <property type="protein sequence ID" value="CAB4169661.1"/>
    <property type="molecule type" value="Genomic_DNA"/>
</dbReference>
<dbReference type="EMBL" id="LR797017">
    <property type="protein sequence ID" value="CAB4181307.1"/>
    <property type="molecule type" value="Genomic_DNA"/>
</dbReference>
<name>A0A6J5PJS8_9CAUD</name>
<organism evidence="2">
    <name type="scientific">uncultured Caudovirales phage</name>
    <dbReference type="NCBI Taxonomy" id="2100421"/>
    <lineage>
        <taxon>Viruses</taxon>
        <taxon>Duplodnaviria</taxon>
        <taxon>Heunggongvirae</taxon>
        <taxon>Uroviricota</taxon>
        <taxon>Caudoviricetes</taxon>
        <taxon>Peduoviridae</taxon>
        <taxon>Maltschvirus</taxon>
        <taxon>Maltschvirus maltsch</taxon>
    </lineage>
</organism>
<dbReference type="EMBL" id="LR797379">
    <property type="protein sequence ID" value="CAB4211871.1"/>
    <property type="molecule type" value="Genomic_DNA"/>
</dbReference>
<protein>
    <submittedName>
        <fullName evidence="2">Uncharacterized protein</fullName>
    </submittedName>
</protein>
<reference evidence="2" key="1">
    <citation type="submission" date="2020-05" db="EMBL/GenBank/DDBJ databases">
        <authorList>
            <person name="Chiriac C."/>
            <person name="Salcher M."/>
            <person name="Ghai R."/>
            <person name="Kavagutti S V."/>
        </authorList>
    </citation>
    <scope>NUCLEOTIDE SEQUENCE</scope>
</reference>
<evidence type="ECO:0000313" key="4">
    <source>
        <dbReference type="EMBL" id="CAB4196137.1"/>
    </source>
</evidence>
<gene>
    <name evidence="3" type="ORF">UFOVP1070_27</name>
    <name evidence="4" type="ORF">UFOVP1302_57</name>
    <name evidence="5" type="ORF">UFOVP1416_55</name>
    <name evidence="2" type="ORF">UFOVP895_60</name>
</gene>
<proteinExistence type="predicted"/>
<evidence type="ECO:0000313" key="3">
    <source>
        <dbReference type="EMBL" id="CAB4181307.1"/>
    </source>
</evidence>
<evidence type="ECO:0000313" key="5">
    <source>
        <dbReference type="EMBL" id="CAB4211871.1"/>
    </source>
</evidence>
<accession>A0A6J5PJS8</accession>